<dbReference type="AlphaFoldDB" id="A0AAV7Q1S5"/>
<comment type="caution">
    <text evidence="2">The sequence shown here is derived from an EMBL/GenBank/DDBJ whole genome shotgun (WGS) entry which is preliminary data.</text>
</comment>
<evidence type="ECO:0000313" key="2">
    <source>
        <dbReference type="EMBL" id="KAJ1132678.1"/>
    </source>
</evidence>
<reference evidence="2" key="1">
    <citation type="journal article" date="2022" name="bioRxiv">
        <title>Sequencing and chromosome-scale assembly of the giantPleurodeles waltlgenome.</title>
        <authorList>
            <person name="Brown T."/>
            <person name="Elewa A."/>
            <person name="Iarovenko S."/>
            <person name="Subramanian E."/>
            <person name="Araus A.J."/>
            <person name="Petzold A."/>
            <person name="Susuki M."/>
            <person name="Suzuki K.-i.T."/>
            <person name="Hayashi T."/>
            <person name="Toyoda A."/>
            <person name="Oliveira C."/>
            <person name="Osipova E."/>
            <person name="Leigh N.D."/>
            <person name="Simon A."/>
            <person name="Yun M.H."/>
        </authorList>
    </citation>
    <scope>NUCLEOTIDE SEQUENCE</scope>
    <source>
        <strain evidence="2">20211129_DDA</strain>
        <tissue evidence="2">Liver</tissue>
    </source>
</reference>
<organism evidence="2 3">
    <name type="scientific">Pleurodeles waltl</name>
    <name type="common">Iberian ribbed newt</name>
    <dbReference type="NCBI Taxonomy" id="8319"/>
    <lineage>
        <taxon>Eukaryota</taxon>
        <taxon>Metazoa</taxon>
        <taxon>Chordata</taxon>
        <taxon>Craniata</taxon>
        <taxon>Vertebrata</taxon>
        <taxon>Euteleostomi</taxon>
        <taxon>Amphibia</taxon>
        <taxon>Batrachia</taxon>
        <taxon>Caudata</taxon>
        <taxon>Salamandroidea</taxon>
        <taxon>Salamandridae</taxon>
        <taxon>Pleurodelinae</taxon>
        <taxon>Pleurodeles</taxon>
    </lineage>
</organism>
<feature type="compositionally biased region" description="Polar residues" evidence="1">
    <location>
        <begin position="42"/>
        <end position="60"/>
    </location>
</feature>
<evidence type="ECO:0000256" key="1">
    <source>
        <dbReference type="SAM" id="MobiDB-lite"/>
    </source>
</evidence>
<evidence type="ECO:0000313" key="3">
    <source>
        <dbReference type="Proteomes" id="UP001066276"/>
    </source>
</evidence>
<keyword evidence="3" id="KW-1185">Reference proteome</keyword>
<name>A0AAV7Q1S5_PLEWA</name>
<feature type="region of interest" description="Disordered" evidence="1">
    <location>
        <begin position="40"/>
        <end position="73"/>
    </location>
</feature>
<gene>
    <name evidence="2" type="ORF">NDU88_010982</name>
</gene>
<feature type="compositionally biased region" description="Basic and acidic residues" evidence="1">
    <location>
        <begin position="1"/>
        <end position="13"/>
    </location>
</feature>
<dbReference type="Proteomes" id="UP001066276">
    <property type="component" value="Chromosome 7"/>
</dbReference>
<feature type="region of interest" description="Disordered" evidence="1">
    <location>
        <begin position="1"/>
        <end position="27"/>
    </location>
</feature>
<sequence>MHRGATRESKAEHTATAARSKARPWAVQYRRHARAGYCRRTNVLQQAQHAESGPKTSPQDENGAPRVDYRPAA</sequence>
<dbReference type="EMBL" id="JANPWB010000011">
    <property type="protein sequence ID" value="KAJ1132678.1"/>
    <property type="molecule type" value="Genomic_DNA"/>
</dbReference>
<protein>
    <submittedName>
        <fullName evidence="2">Uncharacterized protein</fullName>
    </submittedName>
</protein>
<accession>A0AAV7Q1S5</accession>
<proteinExistence type="predicted"/>